<dbReference type="InterPro" id="IPR020904">
    <property type="entry name" value="Sc_DH/Rdtase_CS"/>
</dbReference>
<name>A0A136INN4_9PEZI</name>
<reference evidence="5" key="1">
    <citation type="submission" date="2016-02" db="EMBL/GenBank/DDBJ databases">
        <title>Draft genome sequence of Microdochium bolleyi, a fungal endophyte of beachgrass.</title>
        <authorList>
            <consortium name="DOE Joint Genome Institute"/>
            <person name="David A.S."/>
            <person name="May G."/>
            <person name="Haridas S."/>
            <person name="Lim J."/>
            <person name="Wang M."/>
            <person name="Labutti K."/>
            <person name="Lipzen A."/>
            <person name="Barry K."/>
            <person name="Grigoriev I.V."/>
        </authorList>
    </citation>
    <scope>NUCLEOTIDE SEQUENCE [LARGE SCALE GENOMIC DNA]</scope>
    <source>
        <strain evidence="5">J235TASD1</strain>
    </source>
</reference>
<dbReference type="PANTHER" id="PTHR43618:SF18">
    <property type="entry name" value="SHORT CHAIN DEHYDROGENASE_REDUCTASE FAMILY (AFU_ORTHOLOGUE AFUA_5G12480)"/>
    <property type="match status" value="1"/>
</dbReference>
<sequence>MSASIQIGDLFGVDGLVAVVTGGGTGIGLMIAQGLEANGATVYILGRRLETLQNAAKTAKHGKLIPVQADVTDKASLLRAAEQIKSEQGFANLVVANSGISGPGMVGLPAEPTLAQLREHLLGWDTDALTETYAVNTVGVITTLAAFLELLDAGNSKGNVQQKSQFVAVSSIGGFSRAPVGGWAYGSSKAATTHLMKTLATKLVPFDIRANVIAPGFYPSEMTADLFKKFDVDGPWPKSLVPLQRAGDEQDLAGTILFLASRAGAYLNGNVLVSDGGKLAILPSTY</sequence>
<comment type="similarity">
    <text evidence="1">Belongs to the short-chain dehydrogenases/reductases (SDR) family.</text>
</comment>
<dbReference type="STRING" id="196109.A0A136INN4"/>
<organism evidence="4 5">
    <name type="scientific">Microdochium bolleyi</name>
    <dbReference type="NCBI Taxonomy" id="196109"/>
    <lineage>
        <taxon>Eukaryota</taxon>
        <taxon>Fungi</taxon>
        <taxon>Dikarya</taxon>
        <taxon>Ascomycota</taxon>
        <taxon>Pezizomycotina</taxon>
        <taxon>Sordariomycetes</taxon>
        <taxon>Xylariomycetidae</taxon>
        <taxon>Xylariales</taxon>
        <taxon>Microdochiaceae</taxon>
        <taxon>Microdochium</taxon>
    </lineage>
</organism>
<dbReference type="CDD" id="cd05233">
    <property type="entry name" value="SDR_c"/>
    <property type="match status" value="1"/>
</dbReference>
<keyword evidence="3" id="KW-0560">Oxidoreductase</keyword>
<proteinExistence type="inferred from homology"/>
<dbReference type="PANTHER" id="PTHR43618">
    <property type="entry name" value="7-ALPHA-HYDROXYSTEROID DEHYDROGENASE"/>
    <property type="match status" value="1"/>
</dbReference>
<dbReference type="InterPro" id="IPR036291">
    <property type="entry name" value="NAD(P)-bd_dom_sf"/>
</dbReference>
<evidence type="ECO:0000256" key="3">
    <source>
        <dbReference type="ARBA" id="ARBA00023002"/>
    </source>
</evidence>
<dbReference type="InParanoid" id="A0A136INN4"/>
<dbReference type="Pfam" id="PF13561">
    <property type="entry name" value="adh_short_C2"/>
    <property type="match status" value="1"/>
</dbReference>
<protein>
    <submittedName>
        <fullName evidence="4">Uncharacterized protein</fullName>
    </submittedName>
</protein>
<dbReference type="GO" id="GO:0016491">
    <property type="term" value="F:oxidoreductase activity"/>
    <property type="evidence" value="ECO:0007669"/>
    <property type="project" value="UniProtKB-KW"/>
</dbReference>
<dbReference type="SUPFAM" id="SSF51735">
    <property type="entry name" value="NAD(P)-binding Rossmann-fold domains"/>
    <property type="match status" value="1"/>
</dbReference>
<dbReference type="InterPro" id="IPR052178">
    <property type="entry name" value="Sec_Metab_Biosynth_SDR"/>
</dbReference>
<dbReference type="InterPro" id="IPR002347">
    <property type="entry name" value="SDR_fam"/>
</dbReference>
<evidence type="ECO:0000313" key="5">
    <source>
        <dbReference type="Proteomes" id="UP000070501"/>
    </source>
</evidence>
<evidence type="ECO:0000256" key="1">
    <source>
        <dbReference type="ARBA" id="ARBA00006484"/>
    </source>
</evidence>
<evidence type="ECO:0000313" key="4">
    <source>
        <dbReference type="EMBL" id="KXJ86534.1"/>
    </source>
</evidence>
<keyword evidence="5" id="KW-1185">Reference proteome</keyword>
<dbReference type="EMBL" id="KQ964267">
    <property type="protein sequence ID" value="KXJ86534.1"/>
    <property type="molecule type" value="Genomic_DNA"/>
</dbReference>
<dbReference type="Proteomes" id="UP000070501">
    <property type="component" value="Unassembled WGS sequence"/>
</dbReference>
<keyword evidence="2" id="KW-0521">NADP</keyword>
<dbReference type="AlphaFoldDB" id="A0A136INN4"/>
<accession>A0A136INN4</accession>
<dbReference type="Gene3D" id="3.40.50.720">
    <property type="entry name" value="NAD(P)-binding Rossmann-like Domain"/>
    <property type="match status" value="1"/>
</dbReference>
<dbReference type="OrthoDB" id="2898618at2759"/>
<dbReference type="PRINTS" id="PR00081">
    <property type="entry name" value="GDHRDH"/>
</dbReference>
<evidence type="ECO:0000256" key="2">
    <source>
        <dbReference type="ARBA" id="ARBA00022857"/>
    </source>
</evidence>
<gene>
    <name evidence="4" type="ORF">Micbo1qcDRAFT_190541</name>
</gene>
<dbReference type="PROSITE" id="PS00061">
    <property type="entry name" value="ADH_SHORT"/>
    <property type="match status" value="1"/>
</dbReference>